<organism evidence="2 3">
    <name type="scientific">Pseudomonas fluorescens</name>
    <dbReference type="NCBI Taxonomy" id="294"/>
    <lineage>
        <taxon>Bacteria</taxon>
        <taxon>Pseudomonadati</taxon>
        <taxon>Pseudomonadota</taxon>
        <taxon>Gammaproteobacteria</taxon>
        <taxon>Pseudomonadales</taxon>
        <taxon>Pseudomonadaceae</taxon>
        <taxon>Pseudomonas</taxon>
    </lineage>
</organism>
<reference evidence="3" key="1">
    <citation type="submission" date="2015-09" db="EMBL/GenBank/DDBJ databases">
        <title>Whole genome sequence of Pseudomonas fluorescens FW300-N2C3.</title>
        <authorList>
            <person name="Ray J."/>
            <person name="Melnyk R."/>
            <person name="Deutschbauer A."/>
        </authorList>
    </citation>
    <scope>NUCLEOTIDE SEQUENCE [LARGE SCALE GENOMIC DNA]</scope>
    <source>
        <strain evidence="3">FW300-N2C3</strain>
    </source>
</reference>
<dbReference type="RefSeq" id="WP_060742468.1">
    <property type="nucleotide sequence ID" value="NZ_CP012831.1"/>
</dbReference>
<sequence>MKQFRYLSLAALLPSLSSHALEVDPGDYEPLPVGATIGVVYYQHATTDSAYAQGHKTSSDFNLTSDIGILRLLHVYQLSERLTIEPQFLLPFGHVSGGGDASGLGDASGIGDLILTAPLKYRLNDANDTLGATAYLYVPTGDYDKDDALNIGENRWKVDLQAAYVKHFTEKWAIDLVGDAIWYGDNNDFGASSARREQDVSYGAQLMGRYMPDETTALAIGFGHSWGGENQIDGVNQDDRMETTNFRVTARKFFTAKDQLQVQLGRDLAVENGPKEDFRMNLRYVRVF</sequence>
<evidence type="ECO:0000313" key="2">
    <source>
        <dbReference type="EMBL" id="ALI10372.1"/>
    </source>
</evidence>
<feature type="signal peptide" evidence="1">
    <location>
        <begin position="1"/>
        <end position="20"/>
    </location>
</feature>
<dbReference type="OrthoDB" id="191143at2"/>
<dbReference type="InterPro" id="IPR025737">
    <property type="entry name" value="FApF"/>
</dbReference>
<dbReference type="AlphaFoldDB" id="A0A0N7H327"/>
<dbReference type="EMBL" id="CP012831">
    <property type="protein sequence ID" value="ALI10372.1"/>
    <property type="molecule type" value="Genomic_DNA"/>
</dbReference>
<reference evidence="2 3" key="2">
    <citation type="journal article" date="2018" name="Nature">
        <title>Mutant phenotypes for thousands of bacterial genes of unknown function.</title>
        <authorList>
            <person name="Price M.N."/>
            <person name="Wetmore K.M."/>
            <person name="Waters R.J."/>
            <person name="Callaghan M."/>
            <person name="Ray J."/>
            <person name="Liu H."/>
            <person name="Kuehl J.V."/>
            <person name="Melnyk R.A."/>
            <person name="Lamson J.S."/>
            <person name="Suh Y."/>
            <person name="Carlson H.K."/>
            <person name="Esquivel Z."/>
            <person name="Sadeeshkumar H."/>
            <person name="Chakraborty R."/>
            <person name="Zane G.M."/>
            <person name="Rubin B.E."/>
            <person name="Wall J.D."/>
            <person name="Visel A."/>
            <person name="Bristow J."/>
            <person name="Blow M.J."/>
            <person name="Arkin A.P."/>
            <person name="Deutschbauer A.M."/>
        </authorList>
    </citation>
    <scope>NUCLEOTIDE SEQUENCE [LARGE SCALE GENOMIC DNA]</scope>
    <source>
        <strain evidence="2 3">FW300-N2C3</strain>
    </source>
</reference>
<evidence type="ECO:0000256" key="1">
    <source>
        <dbReference type="SAM" id="SignalP"/>
    </source>
</evidence>
<dbReference type="Pfam" id="PF13557">
    <property type="entry name" value="Phenol_MetA_deg"/>
    <property type="match status" value="1"/>
</dbReference>
<dbReference type="Proteomes" id="UP000059425">
    <property type="component" value="Chromosome"/>
</dbReference>
<proteinExistence type="predicted"/>
<evidence type="ECO:0000313" key="3">
    <source>
        <dbReference type="Proteomes" id="UP000059425"/>
    </source>
</evidence>
<keyword evidence="1" id="KW-0732">Signal</keyword>
<feature type="chain" id="PRO_5006012449" evidence="1">
    <location>
        <begin position="21"/>
        <end position="288"/>
    </location>
</feature>
<gene>
    <name evidence="2" type="ORF">AO356_27345</name>
</gene>
<accession>A0A0N7H327</accession>
<name>A0A0N7H327_PSEFL</name>
<protein>
    <submittedName>
        <fullName evidence="2">Phenol degradation protein meta</fullName>
    </submittedName>
</protein>